<dbReference type="GeneID" id="16574741"/>
<evidence type="ECO:0000313" key="1">
    <source>
        <dbReference type="EMBL" id="AGS81939.1"/>
    </source>
</evidence>
<dbReference type="Proteomes" id="UP000015545">
    <property type="component" value="Segment"/>
</dbReference>
<dbReference type="KEGG" id="vg:16574741"/>
<sequence length="87" mass="9537">MEQLELDGIKDKFRTGLLTAVKGTNIAMTVHCVSRMGNVCCIWFDKDNKLNKREFPAATLVGAGDQLVFEGGVFVSAQHKVRGDVPL</sequence>
<gene>
    <name evidence="1" type="ORF">PaBG_00055</name>
</gene>
<accession>S5VM56</accession>
<dbReference type="EMBL" id="KF147891">
    <property type="protein sequence ID" value="AGS81939.1"/>
    <property type="molecule type" value="Genomic_DNA"/>
</dbReference>
<organism evidence="1 2">
    <name type="scientific">Pseudomonas phage PaBG</name>
    <dbReference type="NCBI Taxonomy" id="1335230"/>
    <lineage>
        <taxon>Viruses</taxon>
        <taxon>Duplodnaviria</taxon>
        <taxon>Heunggongvirae</taxon>
        <taxon>Uroviricota</taxon>
        <taxon>Caudoviricetes</taxon>
        <taxon>Baikalvirus</taxon>
        <taxon>Baikalvirus PaBG</taxon>
    </lineage>
</organism>
<protein>
    <submittedName>
        <fullName evidence="1">Uncharacterized protein</fullName>
    </submittedName>
</protein>
<evidence type="ECO:0000313" key="2">
    <source>
        <dbReference type="Proteomes" id="UP000015545"/>
    </source>
</evidence>
<keyword evidence="2" id="KW-1185">Reference proteome</keyword>
<proteinExistence type="predicted"/>
<dbReference type="RefSeq" id="YP_008433386.1">
    <property type="nucleotide sequence ID" value="NC_022096.1"/>
</dbReference>
<reference evidence="1 2" key="1">
    <citation type="journal article" date="2014" name="Genome Announc.">
        <title>Complete Genome Sequence of the Novel Giant Pseudomonas Phage PaBG.</title>
        <authorList>
            <person name="Sykilinda N.N."/>
            <person name="Bondar A.A."/>
            <person name="Gorshkova A.S."/>
            <person name="Kurochkina L.P."/>
            <person name="Kulikov E.E."/>
            <person name="Shneider M.M."/>
            <person name="Kadykov V.A."/>
            <person name="Solovjeva N.V."/>
            <person name="Kabilov M.R."/>
            <person name="Mesyanzhinov V.V."/>
            <person name="Vlassov V.V."/>
            <person name="Drukker V.V."/>
            <person name="Miroshnikov K.A."/>
        </authorList>
    </citation>
    <scope>NUCLEOTIDE SEQUENCE [LARGE SCALE GENOMIC DNA]</scope>
</reference>
<name>S5VM56_9CAUD</name>